<comment type="caution">
    <text evidence="2">The sequence shown here is derived from an EMBL/GenBank/DDBJ whole genome shotgun (WGS) entry which is preliminary data.</text>
</comment>
<evidence type="ECO:0000313" key="3">
    <source>
        <dbReference type="Proteomes" id="UP001221411"/>
    </source>
</evidence>
<protein>
    <submittedName>
        <fullName evidence="2">Uncharacterized protein</fullName>
    </submittedName>
</protein>
<feature type="compositionally biased region" description="Basic and acidic residues" evidence="1">
    <location>
        <begin position="20"/>
        <end position="32"/>
    </location>
</feature>
<evidence type="ECO:0000313" key="2">
    <source>
        <dbReference type="EMBL" id="MDC0748661.1"/>
    </source>
</evidence>
<keyword evidence="3" id="KW-1185">Reference proteome</keyword>
<proteinExistence type="predicted"/>
<feature type="region of interest" description="Disordered" evidence="1">
    <location>
        <begin position="1"/>
        <end position="32"/>
    </location>
</feature>
<dbReference type="RefSeq" id="WP_271927681.1">
    <property type="nucleotide sequence ID" value="NZ_JAQNDO010000001.1"/>
</dbReference>
<dbReference type="Proteomes" id="UP001221411">
    <property type="component" value="Unassembled WGS sequence"/>
</dbReference>
<name>A0ABT5F6E7_9BACT</name>
<reference evidence="2 3" key="1">
    <citation type="submission" date="2022-11" db="EMBL/GenBank/DDBJ databases">
        <title>Minimal conservation of predation-associated metabolite biosynthetic gene clusters underscores biosynthetic potential of Myxococcota including descriptions for ten novel species: Archangium lansinium sp. nov., Myxococcus landrumus sp. nov., Nannocystis bai.</title>
        <authorList>
            <person name="Ahearne A."/>
            <person name="Stevens C."/>
            <person name="Dowd S."/>
        </authorList>
    </citation>
    <scope>NUCLEOTIDE SEQUENCE [LARGE SCALE GENOMIC DNA]</scope>
    <source>
        <strain evidence="2 3">RJM3</strain>
    </source>
</reference>
<evidence type="ECO:0000256" key="1">
    <source>
        <dbReference type="SAM" id="MobiDB-lite"/>
    </source>
</evidence>
<gene>
    <name evidence="2" type="ORF">POL67_45455</name>
</gene>
<accession>A0ABT5F6E7</accession>
<sequence>MDDPDHPGVFKLLPNPSPEAADRHHEGSRGRALSRDVVERVVWEVVPVLAETTC</sequence>
<dbReference type="EMBL" id="JAQNDO010000001">
    <property type="protein sequence ID" value="MDC0748661.1"/>
    <property type="molecule type" value="Genomic_DNA"/>
</dbReference>
<organism evidence="2 3">
    <name type="scientific">Polyangium mundeleinium</name>
    <dbReference type="NCBI Taxonomy" id="2995306"/>
    <lineage>
        <taxon>Bacteria</taxon>
        <taxon>Pseudomonadati</taxon>
        <taxon>Myxococcota</taxon>
        <taxon>Polyangia</taxon>
        <taxon>Polyangiales</taxon>
        <taxon>Polyangiaceae</taxon>
        <taxon>Polyangium</taxon>
    </lineage>
</organism>